<accession>X0W0Y6</accession>
<dbReference type="InterPro" id="IPR026902">
    <property type="entry name" value="RnfC_N"/>
</dbReference>
<dbReference type="Pfam" id="PF13375">
    <property type="entry name" value="RnfC_N"/>
    <property type="match status" value="1"/>
</dbReference>
<feature type="domain" description="RnfC Barrel sandwich hybrid" evidence="1">
    <location>
        <begin position="5"/>
        <end position="103"/>
    </location>
</feature>
<comment type="caution">
    <text evidence="2">The sequence shown here is derived from an EMBL/GenBank/DDBJ whole genome shotgun (WGS) entry which is preliminary data.</text>
</comment>
<dbReference type="InterPro" id="IPR010208">
    <property type="entry name" value="Ion_transpt_RnfC/RsxC"/>
</dbReference>
<evidence type="ECO:0000259" key="1">
    <source>
        <dbReference type="Pfam" id="PF13375"/>
    </source>
</evidence>
<gene>
    <name evidence="2" type="ORF">S01H1_56253</name>
</gene>
<evidence type="ECO:0000313" key="2">
    <source>
        <dbReference type="EMBL" id="GAG16977.1"/>
    </source>
</evidence>
<dbReference type="GO" id="GO:0016020">
    <property type="term" value="C:membrane"/>
    <property type="evidence" value="ECO:0007669"/>
    <property type="project" value="InterPro"/>
</dbReference>
<feature type="non-terminal residue" evidence="2">
    <location>
        <position position="110"/>
    </location>
</feature>
<sequence length="110" mass="11582">MNRATYPGGVHPPENKWTAESEIETIPVSPRFVVPLSQSLGAPSRPVVSEGEMVRKGQMIGRPDGFISAAVHAPTSGTVAGLERIIDSATGRQTDAVAIESDGRDAWAEG</sequence>
<dbReference type="PANTHER" id="PTHR43034">
    <property type="entry name" value="ION-TRANSLOCATING OXIDOREDUCTASE COMPLEX SUBUNIT C"/>
    <property type="match status" value="1"/>
</dbReference>
<reference evidence="2" key="1">
    <citation type="journal article" date="2014" name="Front. Microbiol.">
        <title>High frequency of phylogenetically diverse reductive dehalogenase-homologous genes in deep subseafloor sedimentary metagenomes.</title>
        <authorList>
            <person name="Kawai M."/>
            <person name="Futagami T."/>
            <person name="Toyoda A."/>
            <person name="Takaki Y."/>
            <person name="Nishi S."/>
            <person name="Hori S."/>
            <person name="Arai W."/>
            <person name="Tsubouchi T."/>
            <person name="Morono Y."/>
            <person name="Uchiyama I."/>
            <person name="Ito T."/>
            <person name="Fujiyama A."/>
            <person name="Inagaki F."/>
            <person name="Takami H."/>
        </authorList>
    </citation>
    <scope>NUCLEOTIDE SEQUENCE</scope>
    <source>
        <strain evidence="2">Expedition CK06-06</strain>
    </source>
</reference>
<protein>
    <recommendedName>
        <fullName evidence="1">RnfC Barrel sandwich hybrid domain-containing protein</fullName>
    </recommendedName>
</protein>
<organism evidence="2">
    <name type="scientific">marine sediment metagenome</name>
    <dbReference type="NCBI Taxonomy" id="412755"/>
    <lineage>
        <taxon>unclassified sequences</taxon>
        <taxon>metagenomes</taxon>
        <taxon>ecological metagenomes</taxon>
    </lineage>
</organism>
<dbReference type="GO" id="GO:0009055">
    <property type="term" value="F:electron transfer activity"/>
    <property type="evidence" value="ECO:0007669"/>
    <property type="project" value="InterPro"/>
</dbReference>
<dbReference type="EMBL" id="BARS01036616">
    <property type="protein sequence ID" value="GAG16977.1"/>
    <property type="molecule type" value="Genomic_DNA"/>
</dbReference>
<proteinExistence type="predicted"/>
<name>X0W0Y6_9ZZZZ</name>
<dbReference type="PANTHER" id="PTHR43034:SF2">
    <property type="entry name" value="ION-TRANSLOCATING OXIDOREDUCTASE COMPLEX SUBUNIT C"/>
    <property type="match status" value="1"/>
</dbReference>
<dbReference type="GO" id="GO:0051539">
    <property type="term" value="F:4 iron, 4 sulfur cluster binding"/>
    <property type="evidence" value="ECO:0007669"/>
    <property type="project" value="InterPro"/>
</dbReference>
<dbReference type="AlphaFoldDB" id="X0W0Y6"/>